<keyword evidence="1 5" id="KW-0808">Transferase</keyword>
<gene>
    <name evidence="5 8" type="primary">cobB</name>
    <name evidence="8" type="ORF">GCM10007067_06650</name>
</gene>
<keyword evidence="9" id="KW-1185">Reference proteome</keyword>
<keyword evidence="4 5" id="KW-0520">NAD</keyword>
<dbReference type="InterPro" id="IPR003000">
    <property type="entry name" value="Sirtuin"/>
</dbReference>
<feature type="binding site" evidence="5">
    <location>
        <begin position="114"/>
        <end position="117"/>
    </location>
    <ligand>
        <name>NAD(+)</name>
        <dbReference type="ChEBI" id="CHEBI:57540"/>
    </ligand>
</feature>
<evidence type="ECO:0000313" key="8">
    <source>
        <dbReference type="EMBL" id="GHA72747.1"/>
    </source>
</evidence>
<feature type="binding site" evidence="5">
    <location>
        <position position="275"/>
    </location>
    <ligand>
        <name>NAD(+)</name>
        <dbReference type="ChEBI" id="CHEBI:57540"/>
    </ligand>
</feature>
<dbReference type="Gene3D" id="3.40.50.1220">
    <property type="entry name" value="TPP-binding domain"/>
    <property type="match status" value="1"/>
</dbReference>
<organism evidence="8 9">
    <name type="scientific">Cognatilysobacter bugurensis</name>
    <dbReference type="NCBI Taxonomy" id="543356"/>
    <lineage>
        <taxon>Bacteria</taxon>
        <taxon>Pseudomonadati</taxon>
        <taxon>Pseudomonadota</taxon>
        <taxon>Gammaproteobacteria</taxon>
        <taxon>Lysobacterales</taxon>
        <taxon>Lysobacteraceae</taxon>
        <taxon>Cognatilysobacter</taxon>
    </lineage>
</organism>
<keyword evidence="3 5" id="KW-0862">Zinc</keyword>
<comment type="caution">
    <text evidence="5">Lacks conserved residue(s) required for the propagation of feature annotation.</text>
</comment>
<dbReference type="Proteomes" id="UP000646426">
    <property type="component" value="Unassembled WGS sequence"/>
</dbReference>
<dbReference type="GO" id="GO:0008270">
    <property type="term" value="F:zinc ion binding"/>
    <property type="evidence" value="ECO:0007669"/>
    <property type="project" value="UniProtKB-UniRule"/>
</dbReference>
<dbReference type="GO" id="GO:0017136">
    <property type="term" value="F:histone deacetylase activity, NAD-dependent"/>
    <property type="evidence" value="ECO:0007669"/>
    <property type="project" value="TreeGrafter"/>
</dbReference>
<evidence type="ECO:0000256" key="3">
    <source>
        <dbReference type="ARBA" id="ARBA00022833"/>
    </source>
</evidence>
<feature type="active site" description="Proton acceptor" evidence="5 6">
    <location>
        <position position="132"/>
    </location>
</feature>
<evidence type="ECO:0000256" key="1">
    <source>
        <dbReference type="ARBA" id="ARBA00022679"/>
    </source>
</evidence>
<dbReference type="NCBIfam" id="NF003738">
    <property type="entry name" value="PRK05333.1"/>
    <property type="match status" value="1"/>
</dbReference>
<comment type="similarity">
    <text evidence="5">Belongs to the sirtuin family. Class II subfamily.</text>
</comment>
<evidence type="ECO:0000259" key="7">
    <source>
        <dbReference type="PROSITE" id="PS50305"/>
    </source>
</evidence>
<dbReference type="GO" id="GO:0070403">
    <property type="term" value="F:NAD+ binding"/>
    <property type="evidence" value="ECO:0007669"/>
    <property type="project" value="UniProtKB-UniRule"/>
</dbReference>
<evidence type="ECO:0000256" key="4">
    <source>
        <dbReference type="ARBA" id="ARBA00023027"/>
    </source>
</evidence>
<feature type="domain" description="Deacetylase sirtuin-type" evidence="7">
    <location>
        <begin position="10"/>
        <end position="287"/>
    </location>
</feature>
<protein>
    <recommendedName>
        <fullName evidence="5">NAD-dependent protein deacetylase</fullName>
        <ecNumber evidence="5">2.3.1.286</ecNumber>
    </recommendedName>
    <alternativeName>
        <fullName evidence="5">Regulatory protein SIR2 homolog</fullName>
    </alternativeName>
</protein>
<dbReference type="InterPro" id="IPR026591">
    <property type="entry name" value="Sirtuin_cat_small_dom_sf"/>
</dbReference>
<comment type="caution">
    <text evidence="8">The sequence shown here is derived from an EMBL/GenBank/DDBJ whole genome shotgun (WGS) entry which is preliminary data.</text>
</comment>
<sequence length="287" mass="31077">MMNPDPSIAPPSATDAAAASLEEWLRSRRNVFLLTGAGCSTASGIPDYRAPDGSWKRRPPVTYQAFIEDPRVRQRYWARSTVGWPRVGSAQPNAAHLAIVELQRRSLVSLLLTQNVDGLHDKAGSGDVLDLHGRIDTVRCLVCARIERRPDLQLRLLEANPSWRAVAAQVAPDGDAELEDADTSGFNVPDCRNCGGMLKPDVVFFGENVPGERVRRAYAALEQSDGLLVVGSSLMVYSGFRFARLAHERGCSVAILTQGTTRADSLAALKLDADCVATLPATIARLS</sequence>
<comment type="catalytic activity">
    <reaction evidence="5">
        <text>N(6)-acetyl-L-lysyl-[protein] + NAD(+) + H2O = 2''-O-acetyl-ADP-D-ribose + nicotinamide + L-lysyl-[protein]</text>
        <dbReference type="Rhea" id="RHEA:43636"/>
        <dbReference type="Rhea" id="RHEA-COMP:9752"/>
        <dbReference type="Rhea" id="RHEA-COMP:10731"/>
        <dbReference type="ChEBI" id="CHEBI:15377"/>
        <dbReference type="ChEBI" id="CHEBI:17154"/>
        <dbReference type="ChEBI" id="CHEBI:29969"/>
        <dbReference type="ChEBI" id="CHEBI:57540"/>
        <dbReference type="ChEBI" id="CHEBI:61930"/>
        <dbReference type="ChEBI" id="CHEBI:83767"/>
        <dbReference type="EC" id="2.3.1.286"/>
    </reaction>
</comment>
<evidence type="ECO:0000256" key="2">
    <source>
        <dbReference type="ARBA" id="ARBA00022723"/>
    </source>
</evidence>
<feature type="binding site" evidence="5 6">
    <location>
        <position position="194"/>
    </location>
    <ligand>
        <name>Zn(2+)</name>
        <dbReference type="ChEBI" id="CHEBI:29105"/>
    </ligand>
</feature>
<dbReference type="PANTHER" id="PTHR11085:SF10">
    <property type="entry name" value="NAD-DEPENDENT PROTEIN DEACYLASE SIRTUIN-5, MITOCHONDRIAL-RELATED"/>
    <property type="match status" value="1"/>
</dbReference>
<feature type="binding site" evidence="5 6">
    <location>
        <position position="143"/>
    </location>
    <ligand>
        <name>Zn(2+)</name>
        <dbReference type="ChEBI" id="CHEBI:29105"/>
    </ligand>
</feature>
<reference evidence="8" key="1">
    <citation type="journal article" date="2014" name="Int. J. Syst. Evol. Microbiol.">
        <title>Complete genome sequence of Corynebacterium casei LMG S-19264T (=DSM 44701T), isolated from a smear-ripened cheese.</title>
        <authorList>
            <consortium name="US DOE Joint Genome Institute (JGI-PGF)"/>
            <person name="Walter F."/>
            <person name="Albersmeier A."/>
            <person name="Kalinowski J."/>
            <person name="Ruckert C."/>
        </authorList>
    </citation>
    <scope>NUCLEOTIDE SEQUENCE</scope>
    <source>
        <strain evidence="8">KCTC 23077</strain>
    </source>
</reference>
<dbReference type="SUPFAM" id="SSF52467">
    <property type="entry name" value="DHS-like NAD/FAD-binding domain"/>
    <property type="match status" value="1"/>
</dbReference>
<evidence type="ECO:0000313" key="9">
    <source>
        <dbReference type="Proteomes" id="UP000646426"/>
    </source>
</evidence>
<dbReference type="InterPro" id="IPR026590">
    <property type="entry name" value="Ssirtuin_cat_dom"/>
</dbReference>
<dbReference type="PANTHER" id="PTHR11085">
    <property type="entry name" value="NAD-DEPENDENT PROTEIN DEACYLASE SIRTUIN-5, MITOCHONDRIAL-RELATED"/>
    <property type="match status" value="1"/>
</dbReference>
<dbReference type="EMBL" id="BMYD01000001">
    <property type="protein sequence ID" value="GHA72747.1"/>
    <property type="molecule type" value="Genomic_DNA"/>
</dbReference>
<feature type="binding site" evidence="5 6">
    <location>
        <position position="140"/>
    </location>
    <ligand>
        <name>Zn(2+)</name>
        <dbReference type="ChEBI" id="CHEBI:29105"/>
    </ligand>
</feature>
<dbReference type="InterPro" id="IPR026587">
    <property type="entry name" value="Sirtuin_class_II"/>
</dbReference>
<keyword evidence="2 5" id="KW-0479">Metal-binding</keyword>
<proteinExistence type="inferred from homology"/>
<name>A0A918SWQ6_9GAMM</name>
<dbReference type="Gene3D" id="3.30.1600.10">
    <property type="entry name" value="SIR2/SIRT2 'Small Domain"/>
    <property type="match status" value="1"/>
</dbReference>
<evidence type="ECO:0000256" key="5">
    <source>
        <dbReference type="HAMAP-Rule" id="MF_01967"/>
    </source>
</evidence>
<dbReference type="Pfam" id="PF02146">
    <property type="entry name" value="SIR2"/>
    <property type="match status" value="1"/>
</dbReference>
<feature type="binding site" evidence="5">
    <location>
        <begin position="231"/>
        <end position="233"/>
    </location>
    <ligand>
        <name>NAD(+)</name>
        <dbReference type="ChEBI" id="CHEBI:57540"/>
    </ligand>
</feature>
<comment type="subcellular location">
    <subcellularLocation>
        <location evidence="5">Cytoplasm</location>
    </subcellularLocation>
</comment>
<reference evidence="8" key="2">
    <citation type="submission" date="2020-09" db="EMBL/GenBank/DDBJ databases">
        <authorList>
            <person name="Sun Q."/>
            <person name="Kim S."/>
        </authorList>
    </citation>
    <scope>NUCLEOTIDE SEQUENCE</scope>
    <source>
        <strain evidence="8">KCTC 23077</strain>
    </source>
</reference>
<dbReference type="PROSITE" id="PS50305">
    <property type="entry name" value="SIRTUIN"/>
    <property type="match status" value="1"/>
</dbReference>
<accession>A0A918SWQ6</accession>
<keyword evidence="5" id="KW-0963">Cytoplasm</keyword>
<comment type="function">
    <text evidence="5">NAD-dependent protein deacetylase which modulates the activities of several enzymes which are inactive in their acetylated form.</text>
</comment>
<dbReference type="AlphaFoldDB" id="A0A918SWQ6"/>
<dbReference type="InterPro" id="IPR050134">
    <property type="entry name" value="NAD-dep_sirtuin_deacylases"/>
</dbReference>
<feature type="binding site" evidence="5 6">
    <location>
        <position position="191"/>
    </location>
    <ligand>
        <name>Zn(2+)</name>
        <dbReference type="ChEBI" id="CHEBI:29105"/>
    </ligand>
</feature>
<dbReference type="InterPro" id="IPR029035">
    <property type="entry name" value="DHS-like_NAD/FAD-binding_dom"/>
</dbReference>
<dbReference type="GO" id="GO:0005737">
    <property type="term" value="C:cytoplasm"/>
    <property type="evidence" value="ECO:0007669"/>
    <property type="project" value="UniProtKB-SubCell"/>
</dbReference>
<comment type="cofactor">
    <cofactor evidence="5">
        <name>Zn(2+)</name>
        <dbReference type="ChEBI" id="CHEBI:29105"/>
    </cofactor>
    <text evidence="5">Binds 1 zinc ion per subunit.</text>
</comment>
<dbReference type="HAMAP" id="MF_01967">
    <property type="entry name" value="Sirtuin_ClassII"/>
    <property type="match status" value="1"/>
</dbReference>
<dbReference type="EC" id="2.3.1.286" evidence="5"/>
<evidence type="ECO:0000256" key="6">
    <source>
        <dbReference type="PROSITE-ProRule" id="PRU00236"/>
    </source>
</evidence>